<dbReference type="EMBL" id="JH226131">
    <property type="protein sequence ID" value="EHY53553.1"/>
    <property type="molecule type" value="Genomic_DNA"/>
</dbReference>
<dbReference type="CDD" id="cd12148">
    <property type="entry name" value="fungal_TF_MHR"/>
    <property type="match status" value="1"/>
</dbReference>
<keyword evidence="1" id="KW-0805">Transcription regulation</keyword>
<dbReference type="GO" id="GO:0005634">
    <property type="term" value="C:nucleus"/>
    <property type="evidence" value="ECO:0007669"/>
    <property type="project" value="TreeGrafter"/>
</dbReference>
<dbReference type="Proteomes" id="UP000007304">
    <property type="component" value="Unassembled WGS sequence"/>
</dbReference>
<evidence type="ECO:0000256" key="3">
    <source>
        <dbReference type="ARBA" id="ARBA00023242"/>
    </source>
</evidence>
<keyword evidence="3" id="KW-0539">Nucleus</keyword>
<dbReference type="PANTHER" id="PTHR47424:SF2">
    <property type="entry name" value="TRANSCRIPTION FACTOR DOMAIN-CONTAINING PROTEIN-RELATED"/>
    <property type="match status" value="1"/>
</dbReference>
<evidence type="ECO:0000313" key="6">
    <source>
        <dbReference type="Proteomes" id="UP000007304"/>
    </source>
</evidence>
<evidence type="ECO:0000259" key="4">
    <source>
        <dbReference type="SMART" id="SM00906"/>
    </source>
</evidence>
<sequence>MPGQRQRMPVQRPADSFSPDTSVRVLFSLMRSMSCLTDHDSYLTSVERRLQKLETLFAQMHPDVDLESALGSSSVPPLESPAYDKLLDLPASPLTSSSTRAEELSEALPDEADGFDWKEQASDIDDIADGMAALSVEPEGVGYLGSTSGVVFLRSILHWTNGSPKHPTSPRDVRRLLDVHGKRPSLVQLPDSFVSHQLIGQMLDAYFTFYHTSYPFVHEATFRAQYSELIPKPKGQAWNMLYYTILALGAWNLGTGHAELEEFFYRKASSFWQDQSIFETASLSLVQALVLISNFVQKRNKPNTGWNYLGVAVRMALSLGLHRELPGWNISLLQREMRRRVWWGLFIFDSGASVTFGRTVLLPEKEAIDVMHVLNVHDGLLTPYTTERPAELPEPTIYSGLRVQSELHLLANNLSNRLLRATPLSAGEALTFNKMLETWASKVAPYFQPSQKPTILEPWYLLARSRLWWRFWNLKIIVFRPILLRCAIERLDPRHSAMPTAEEEECRQICLTSAHLTIESVKEYVDQYPPTRLAGWYCLYVVAIPFLCPNGLQVDFRYFLFHAALIPCVCIRADPHSPEATNLRGDIETTRLLLRTTFIDNPLAVRALEVIGQILPEPTALFGMPAGQQFDEGATDFSLWPLDSSDPLSSFGWPDFGWVT</sequence>
<organism evidence="5 6">
    <name type="scientific">Exophiala dermatitidis (strain ATCC 34100 / CBS 525.76 / NIH/UT8656)</name>
    <name type="common">Black yeast</name>
    <name type="synonym">Wangiella dermatitidis</name>
    <dbReference type="NCBI Taxonomy" id="858893"/>
    <lineage>
        <taxon>Eukaryota</taxon>
        <taxon>Fungi</taxon>
        <taxon>Dikarya</taxon>
        <taxon>Ascomycota</taxon>
        <taxon>Pezizomycotina</taxon>
        <taxon>Eurotiomycetes</taxon>
        <taxon>Chaetothyriomycetidae</taxon>
        <taxon>Chaetothyriales</taxon>
        <taxon>Herpotrichiellaceae</taxon>
        <taxon>Exophiala</taxon>
    </lineage>
</organism>
<gene>
    <name evidence="5" type="ORF">HMPREF1120_01742</name>
</gene>
<dbReference type="GO" id="GO:0006351">
    <property type="term" value="P:DNA-templated transcription"/>
    <property type="evidence" value="ECO:0007669"/>
    <property type="project" value="InterPro"/>
</dbReference>
<dbReference type="FunCoup" id="H6BP98">
    <property type="interactions" value="739"/>
</dbReference>
<dbReference type="HOGENOM" id="CLU_008599_2_0_1"/>
<dbReference type="GO" id="GO:0000435">
    <property type="term" value="P:positive regulation of transcription from RNA polymerase II promoter by galactose"/>
    <property type="evidence" value="ECO:0007669"/>
    <property type="project" value="TreeGrafter"/>
</dbReference>
<name>H6BP98_EXODN</name>
<dbReference type="GeneID" id="20306381"/>
<dbReference type="OMA" id="PEGTGYF"/>
<keyword evidence="6" id="KW-1185">Reference proteome</keyword>
<dbReference type="VEuPathDB" id="FungiDB:HMPREF1120_01742"/>
<accession>H6BP98</accession>
<dbReference type="AlphaFoldDB" id="H6BP98"/>
<proteinExistence type="predicted"/>
<dbReference type="eggNOG" id="ENOG502QSMN">
    <property type="taxonomic scope" value="Eukaryota"/>
</dbReference>
<dbReference type="PANTHER" id="PTHR47424">
    <property type="entry name" value="REGULATORY PROTEIN GAL4"/>
    <property type="match status" value="1"/>
</dbReference>
<dbReference type="RefSeq" id="XP_009154014.1">
    <property type="nucleotide sequence ID" value="XM_009155766.1"/>
</dbReference>
<dbReference type="Gene3D" id="1.20.5.170">
    <property type="match status" value="1"/>
</dbReference>
<dbReference type="InterPro" id="IPR051127">
    <property type="entry name" value="Fungal_SecMet_Regulators"/>
</dbReference>
<dbReference type="InParanoid" id="H6BP98"/>
<dbReference type="GO" id="GO:0008270">
    <property type="term" value="F:zinc ion binding"/>
    <property type="evidence" value="ECO:0007669"/>
    <property type="project" value="InterPro"/>
</dbReference>
<protein>
    <submittedName>
        <fullName evidence="5">Transcriptional regulatory protein GAL4</fullName>
    </submittedName>
</protein>
<dbReference type="GO" id="GO:0000978">
    <property type="term" value="F:RNA polymerase II cis-regulatory region sequence-specific DNA binding"/>
    <property type="evidence" value="ECO:0007669"/>
    <property type="project" value="TreeGrafter"/>
</dbReference>
<reference evidence="5" key="1">
    <citation type="submission" date="2011-07" db="EMBL/GenBank/DDBJ databases">
        <title>The Genome Sequence of Exophiala (Wangiella) dermatitidis NIH/UT8656.</title>
        <authorList>
            <consortium name="The Broad Institute Genome Sequencing Platform"/>
            <person name="Cuomo C."/>
            <person name="Wang Z."/>
            <person name="Hunicke-Smith S."/>
            <person name="Szanislo P.J."/>
            <person name="Earl A."/>
            <person name="Young S.K."/>
            <person name="Zeng Q."/>
            <person name="Gargeya S."/>
            <person name="Fitzgerald M."/>
            <person name="Haas B."/>
            <person name="Abouelleil A."/>
            <person name="Alvarado L."/>
            <person name="Arachchi H.M."/>
            <person name="Berlin A."/>
            <person name="Brown A."/>
            <person name="Chapman S.B."/>
            <person name="Chen Z."/>
            <person name="Dunbar C."/>
            <person name="Freedman E."/>
            <person name="Gearin G."/>
            <person name="Gellesch M."/>
            <person name="Goldberg J."/>
            <person name="Griggs A."/>
            <person name="Gujja S."/>
            <person name="Heiman D."/>
            <person name="Howarth C."/>
            <person name="Larson L."/>
            <person name="Lui A."/>
            <person name="MacDonald P.J.P."/>
            <person name="Montmayeur A."/>
            <person name="Murphy C."/>
            <person name="Neiman D."/>
            <person name="Pearson M."/>
            <person name="Priest M."/>
            <person name="Roberts A."/>
            <person name="Saif S."/>
            <person name="Shea T."/>
            <person name="Shenoy N."/>
            <person name="Sisk P."/>
            <person name="Stolte C."/>
            <person name="Sykes S."/>
            <person name="Wortman J."/>
            <person name="Nusbaum C."/>
            <person name="Birren B."/>
        </authorList>
    </citation>
    <scope>NUCLEOTIDE SEQUENCE</scope>
    <source>
        <strain evidence="5">NIH/UT8656</strain>
    </source>
</reference>
<evidence type="ECO:0000256" key="1">
    <source>
        <dbReference type="ARBA" id="ARBA00023015"/>
    </source>
</evidence>
<feature type="domain" description="Xylanolytic transcriptional activator regulatory" evidence="4">
    <location>
        <begin position="305"/>
        <end position="379"/>
    </location>
</feature>
<dbReference type="GO" id="GO:0000981">
    <property type="term" value="F:DNA-binding transcription factor activity, RNA polymerase II-specific"/>
    <property type="evidence" value="ECO:0007669"/>
    <property type="project" value="TreeGrafter"/>
</dbReference>
<evidence type="ECO:0000256" key="2">
    <source>
        <dbReference type="ARBA" id="ARBA00023163"/>
    </source>
</evidence>
<dbReference type="InterPro" id="IPR007219">
    <property type="entry name" value="XnlR_reg_dom"/>
</dbReference>
<dbReference type="SMART" id="SM00906">
    <property type="entry name" value="Fungal_trans"/>
    <property type="match status" value="1"/>
</dbReference>
<evidence type="ECO:0000313" key="5">
    <source>
        <dbReference type="EMBL" id="EHY53553.1"/>
    </source>
</evidence>
<keyword evidence="2" id="KW-0804">Transcription</keyword>
<dbReference type="CDD" id="cd14654">
    <property type="entry name" value="ZIP_Gal4"/>
    <property type="match status" value="1"/>
</dbReference>
<dbReference type="InterPro" id="IPR005600">
    <property type="entry name" value="Gal4_dimer_dom"/>
</dbReference>
<dbReference type="Pfam" id="PF04082">
    <property type="entry name" value="Fungal_trans"/>
    <property type="match status" value="1"/>
</dbReference>